<dbReference type="EMBL" id="MPUH01001666">
    <property type="protein sequence ID" value="OMJ66648.1"/>
    <property type="molecule type" value="Genomic_DNA"/>
</dbReference>
<reference evidence="1 2" key="1">
    <citation type="submission" date="2016-11" db="EMBL/GenBank/DDBJ databases">
        <title>The macronuclear genome of Stentor coeruleus: a giant cell with tiny introns.</title>
        <authorList>
            <person name="Slabodnick M."/>
            <person name="Ruby J.G."/>
            <person name="Reiff S.B."/>
            <person name="Swart E.C."/>
            <person name="Gosai S."/>
            <person name="Prabakaran S."/>
            <person name="Witkowska E."/>
            <person name="Larue G.E."/>
            <person name="Fisher S."/>
            <person name="Freeman R.M."/>
            <person name="Gunawardena J."/>
            <person name="Chu W."/>
            <person name="Stover N.A."/>
            <person name="Gregory B.D."/>
            <person name="Nowacki M."/>
            <person name="Derisi J."/>
            <person name="Roy S.W."/>
            <person name="Marshall W.F."/>
            <person name="Sood P."/>
        </authorList>
    </citation>
    <scope>NUCLEOTIDE SEQUENCE [LARGE SCALE GENOMIC DNA]</scope>
    <source>
        <strain evidence="1">WM001</strain>
    </source>
</reference>
<comment type="caution">
    <text evidence="1">The sequence shown here is derived from an EMBL/GenBank/DDBJ whole genome shotgun (WGS) entry which is preliminary data.</text>
</comment>
<protein>
    <submittedName>
        <fullName evidence="1">Uncharacterized protein</fullName>
    </submittedName>
</protein>
<keyword evidence="2" id="KW-1185">Reference proteome</keyword>
<gene>
    <name evidence="1" type="ORF">SteCoe_36432</name>
</gene>
<organism evidence="1 2">
    <name type="scientific">Stentor coeruleus</name>
    <dbReference type="NCBI Taxonomy" id="5963"/>
    <lineage>
        <taxon>Eukaryota</taxon>
        <taxon>Sar</taxon>
        <taxon>Alveolata</taxon>
        <taxon>Ciliophora</taxon>
        <taxon>Postciliodesmatophora</taxon>
        <taxon>Heterotrichea</taxon>
        <taxon>Heterotrichida</taxon>
        <taxon>Stentoridae</taxon>
        <taxon>Stentor</taxon>
    </lineage>
</organism>
<dbReference type="Proteomes" id="UP000187209">
    <property type="component" value="Unassembled WGS sequence"/>
</dbReference>
<dbReference type="AlphaFoldDB" id="A0A1R2AQ38"/>
<name>A0A1R2AQ38_9CILI</name>
<evidence type="ECO:0000313" key="1">
    <source>
        <dbReference type="EMBL" id="OMJ66648.1"/>
    </source>
</evidence>
<proteinExistence type="predicted"/>
<sequence>MGCCESKTELNEIVTPPFESLETQYQDAYSELTQTQFTNPKSNKSNTLKHDLRLIQTEEEFSDVSLDSHEDQNYVALETTKTYIGDSMVYYARSTSISLHRADIETAFLQSSGLIRKNTLDFSKQDLA</sequence>
<accession>A0A1R2AQ38</accession>
<evidence type="ECO:0000313" key="2">
    <source>
        <dbReference type="Proteomes" id="UP000187209"/>
    </source>
</evidence>